<evidence type="ECO:0000313" key="2">
    <source>
        <dbReference type="EMBL" id="SNQ46247.1"/>
    </source>
</evidence>
<reference evidence="2" key="1">
    <citation type="submission" date="2017-06" db="EMBL/GenBank/DDBJ databases">
        <authorList>
            <person name="Kim H.J."/>
            <person name="Triplett B.A."/>
        </authorList>
    </citation>
    <scope>NUCLEOTIDE SEQUENCE [LARGE SCALE GENOMIC DNA]</scope>
    <source>
        <strain evidence="2">FRACA_ARgP5</strain>
    </source>
</reference>
<name>A0A2I2KKS6_9ACTN</name>
<feature type="region of interest" description="Disordered" evidence="1">
    <location>
        <begin position="1"/>
        <end position="37"/>
    </location>
</feature>
<evidence type="ECO:0000313" key="3">
    <source>
        <dbReference type="Proteomes" id="UP000234331"/>
    </source>
</evidence>
<gene>
    <name evidence="2" type="ORF">FRACA_1300018</name>
</gene>
<dbReference type="Proteomes" id="UP000234331">
    <property type="component" value="Unassembled WGS sequence"/>
</dbReference>
<sequence>MMMSERCHRPPPRAAAANGLGPLTRQADTTIATRRAG</sequence>
<protein>
    <submittedName>
        <fullName evidence="2">Uncharacterized protein</fullName>
    </submittedName>
</protein>
<dbReference type="AlphaFoldDB" id="A0A2I2KKS6"/>
<dbReference type="EMBL" id="FZMO01000036">
    <property type="protein sequence ID" value="SNQ46247.1"/>
    <property type="molecule type" value="Genomic_DNA"/>
</dbReference>
<keyword evidence="3" id="KW-1185">Reference proteome</keyword>
<proteinExistence type="predicted"/>
<evidence type="ECO:0000256" key="1">
    <source>
        <dbReference type="SAM" id="MobiDB-lite"/>
    </source>
</evidence>
<organism evidence="2 3">
    <name type="scientific">Frankia canadensis</name>
    <dbReference type="NCBI Taxonomy" id="1836972"/>
    <lineage>
        <taxon>Bacteria</taxon>
        <taxon>Bacillati</taxon>
        <taxon>Actinomycetota</taxon>
        <taxon>Actinomycetes</taxon>
        <taxon>Frankiales</taxon>
        <taxon>Frankiaceae</taxon>
        <taxon>Frankia</taxon>
    </lineage>
</organism>
<feature type="compositionally biased region" description="Polar residues" evidence="1">
    <location>
        <begin position="26"/>
        <end position="37"/>
    </location>
</feature>
<accession>A0A2I2KKS6</accession>